<proteinExistence type="predicted"/>
<gene>
    <name evidence="1" type="ORF">B7O98_09290</name>
</gene>
<dbReference type="EMBL" id="NBVN01000010">
    <property type="protein sequence ID" value="PUA31484.1"/>
    <property type="molecule type" value="Genomic_DNA"/>
</dbReference>
<dbReference type="AlphaFoldDB" id="A0A2R7Y1S8"/>
<protein>
    <submittedName>
        <fullName evidence="1">Uncharacterized protein</fullName>
    </submittedName>
</protein>
<organism evidence="1 2">
    <name type="scientific">Zestosphaera tikiterensis</name>
    <dbReference type="NCBI Taxonomy" id="1973259"/>
    <lineage>
        <taxon>Archaea</taxon>
        <taxon>Thermoproteota</taxon>
        <taxon>Thermoprotei</taxon>
        <taxon>Desulfurococcales</taxon>
        <taxon>Desulfurococcaceae</taxon>
        <taxon>Zestosphaera</taxon>
    </lineage>
</organism>
<sequence>MQANVRNQQKEGELVDKLCANALKVIDEHDLDKDDFLALSQVPFPHGRADAVLYGLYKGLYVVPLGVEVKTKVGSGTELFRYVDQIREIYEHAFTHIYLAVHDIRADVEELVKTYLADLDYGLIKIRESVDVVVKAEPKKTYRSEHDYNEVTSRGLLYIAAKKALMEEGFDENHINVSPLWVGLKHPINYCAFLRGNYAA</sequence>
<evidence type="ECO:0000313" key="2">
    <source>
        <dbReference type="Proteomes" id="UP000244093"/>
    </source>
</evidence>
<name>A0A2R7Y1S8_9CREN</name>
<comment type="caution">
    <text evidence="1">The sequence shown here is derived from an EMBL/GenBank/DDBJ whole genome shotgun (WGS) entry which is preliminary data.</text>
</comment>
<evidence type="ECO:0000313" key="1">
    <source>
        <dbReference type="EMBL" id="PUA31484.1"/>
    </source>
</evidence>
<dbReference type="Proteomes" id="UP000244093">
    <property type="component" value="Unassembled WGS sequence"/>
</dbReference>
<accession>A0A2R7Y1S8</accession>
<reference evidence="1 2" key="1">
    <citation type="journal article" date="2018" name="Syst. Appl. Microbiol.">
        <title>A new symbiotic nanoarchaeote (Candidatus Nanoclepta minutus) and its host (Zestosphaera tikiterensis gen. nov., sp. nov.) from a New Zealand hot spring.</title>
        <authorList>
            <person name="St John E."/>
            <person name="Liu Y."/>
            <person name="Podar M."/>
            <person name="Stott M.B."/>
            <person name="Meneghin J."/>
            <person name="Chen Z."/>
            <person name="Lagutin K."/>
            <person name="Mitchell K."/>
            <person name="Reysenbach A.L."/>
        </authorList>
    </citation>
    <scope>NUCLEOTIDE SEQUENCE [LARGE SCALE GENOMIC DNA]</scope>
    <source>
        <strain evidence="1">NZ3</strain>
    </source>
</reference>